<proteinExistence type="inferred from homology"/>
<accession>E1QXN7</accession>
<dbReference type="PROSITE" id="PS51347">
    <property type="entry name" value="PHOSPHOTRIESTERASE_2"/>
    <property type="match status" value="1"/>
</dbReference>
<feature type="binding site" evidence="4">
    <location>
        <position position="165"/>
    </location>
    <ligand>
        <name>Zn(2+)</name>
        <dbReference type="ChEBI" id="CHEBI:29105"/>
        <label>2</label>
    </ligand>
</feature>
<dbReference type="GO" id="GO:0008270">
    <property type="term" value="F:zinc ion binding"/>
    <property type="evidence" value="ECO:0007669"/>
    <property type="project" value="InterPro"/>
</dbReference>
<dbReference type="SUPFAM" id="SSF51556">
    <property type="entry name" value="Metallo-dependent hydrolases"/>
    <property type="match status" value="1"/>
</dbReference>
<dbReference type="GeneID" id="78511500"/>
<comment type="cofactor">
    <cofactor evidence="4">
        <name>a divalent metal cation</name>
        <dbReference type="ChEBI" id="CHEBI:60240"/>
    </cofactor>
    <text evidence="4">Binds 2 divalent metal cations per subunit.</text>
</comment>
<dbReference type="InterPro" id="IPR032466">
    <property type="entry name" value="Metal_Hydrolase"/>
</dbReference>
<evidence type="ECO:0000256" key="2">
    <source>
        <dbReference type="ARBA" id="ARBA00022801"/>
    </source>
</evidence>
<evidence type="ECO:0000313" key="6">
    <source>
        <dbReference type="EMBL" id="ADK67151.1"/>
    </source>
</evidence>
<gene>
    <name evidence="6" type="ordered locus">Olsu_0016</name>
</gene>
<dbReference type="HOGENOM" id="CLU_054760_1_1_11"/>
<dbReference type="Proteomes" id="UP000000333">
    <property type="component" value="Chromosome"/>
</dbReference>
<evidence type="ECO:0000313" key="7">
    <source>
        <dbReference type="Proteomes" id="UP000000333"/>
    </source>
</evidence>
<dbReference type="RefSeq" id="WP_013250903.1">
    <property type="nucleotide sequence ID" value="NC_014363.1"/>
</dbReference>
<feature type="binding site" description="via carbamate group" evidence="4">
    <location>
        <position position="132"/>
    </location>
    <ligand>
        <name>Zn(2+)</name>
        <dbReference type="ChEBI" id="CHEBI:29105"/>
        <label>1</label>
    </ligand>
</feature>
<dbReference type="PANTHER" id="PTHR10819">
    <property type="entry name" value="PHOSPHOTRIESTERASE-RELATED"/>
    <property type="match status" value="1"/>
</dbReference>
<dbReference type="EMBL" id="CP002106">
    <property type="protein sequence ID" value="ADK67151.1"/>
    <property type="molecule type" value="Genomic_DNA"/>
</dbReference>
<evidence type="ECO:0000256" key="4">
    <source>
        <dbReference type="PIRSR" id="PIRSR601559-51"/>
    </source>
</evidence>
<organism evidence="6 7">
    <name type="scientific">Olsenella uli (strain ATCC 49627 / DSM 7084 / CCUG 31166 / CIP 109912 / JCM 12494 / LMG 11480 / NCIMB 702895 / VPI D76D-27C)</name>
    <name type="common">Lactobacillus uli</name>
    <dbReference type="NCBI Taxonomy" id="633147"/>
    <lineage>
        <taxon>Bacteria</taxon>
        <taxon>Bacillati</taxon>
        <taxon>Actinomycetota</taxon>
        <taxon>Coriobacteriia</taxon>
        <taxon>Coriobacteriales</taxon>
        <taxon>Atopobiaceae</taxon>
        <taxon>Olsenella</taxon>
    </lineage>
</organism>
<feature type="binding site" evidence="4">
    <location>
        <position position="22"/>
    </location>
    <ligand>
        <name>Zn(2+)</name>
        <dbReference type="ChEBI" id="CHEBI:29105"/>
        <label>1</label>
    </ligand>
</feature>
<feature type="binding site" evidence="4">
    <location>
        <position position="250"/>
    </location>
    <ligand>
        <name>Zn(2+)</name>
        <dbReference type="ChEBI" id="CHEBI:29105"/>
        <label>1</label>
    </ligand>
</feature>
<dbReference type="Pfam" id="PF02126">
    <property type="entry name" value="PTE"/>
    <property type="match status" value="1"/>
</dbReference>
<dbReference type="PATRIC" id="fig|633147.7.peg.1510"/>
<name>E1QXN7_OLSUV</name>
<reference evidence="6 7" key="1">
    <citation type="journal article" date="2010" name="Stand. Genomic Sci.">
        <title>Complete genome sequence of Olsenella uli type strain (VPI D76D-27C).</title>
        <authorList>
            <person name="Goker M."/>
            <person name="Held B."/>
            <person name="Lucas S."/>
            <person name="Nolan M."/>
            <person name="Yasawong M."/>
            <person name="Glavina Del Rio T."/>
            <person name="Tice H."/>
            <person name="Cheng J.F."/>
            <person name="Bruce D."/>
            <person name="Detter J.C."/>
            <person name="Tapia R."/>
            <person name="Han C."/>
            <person name="Goodwin L."/>
            <person name="Pitluck S."/>
            <person name="Liolios K."/>
            <person name="Ivanova N."/>
            <person name="Mavromatis K."/>
            <person name="Mikhailova N."/>
            <person name="Pati A."/>
            <person name="Chen A."/>
            <person name="Palaniappan K."/>
            <person name="Land M."/>
            <person name="Hauser L."/>
            <person name="Chang Y.J."/>
            <person name="Jeffries C.D."/>
            <person name="Rohde M."/>
            <person name="Sikorski J."/>
            <person name="Pukall R."/>
            <person name="Woyke T."/>
            <person name="Bristow J."/>
            <person name="Eisen J.A."/>
            <person name="Markowitz V."/>
            <person name="Hugenholtz P."/>
            <person name="Kyrpides N.C."/>
            <person name="Klenk H.P."/>
            <person name="Lapidus A."/>
        </authorList>
    </citation>
    <scope>NUCLEOTIDE SEQUENCE [LARGE SCALE GENOMIC DNA]</scope>
    <source>
        <strain evidence="7">ATCC 49627 / DSM 7084 / CIP 109912 / JCM 12494 / NCIMB 702895 / VPI D76D-27C</strain>
    </source>
</reference>
<dbReference type="InterPro" id="IPR001559">
    <property type="entry name" value="Phosphotriesterase"/>
</dbReference>
<keyword evidence="7" id="KW-1185">Reference proteome</keyword>
<keyword evidence="1 4" id="KW-0479">Metal-binding</keyword>
<keyword evidence="2" id="KW-0378">Hydrolase</keyword>
<feature type="binding site" evidence="4">
    <location>
        <position position="20"/>
    </location>
    <ligand>
        <name>Zn(2+)</name>
        <dbReference type="ChEBI" id="CHEBI:29105"/>
        <label>1</label>
    </ligand>
</feature>
<feature type="binding site" evidence="4">
    <location>
        <position position="193"/>
    </location>
    <ligand>
        <name>Zn(2+)</name>
        <dbReference type="ChEBI" id="CHEBI:29105"/>
        <label>2</label>
    </ligand>
</feature>
<protein>
    <submittedName>
        <fullName evidence="6">Aryldialkylphosphatase</fullName>
    </submittedName>
</protein>
<dbReference type="GO" id="GO:0016788">
    <property type="term" value="F:hydrolase activity, acting on ester bonds"/>
    <property type="evidence" value="ECO:0007669"/>
    <property type="project" value="InterPro"/>
</dbReference>
<dbReference type="Gene3D" id="3.20.20.140">
    <property type="entry name" value="Metal-dependent hydrolases"/>
    <property type="match status" value="1"/>
</dbReference>
<dbReference type="PROSITE" id="PS01322">
    <property type="entry name" value="PHOSPHOTRIESTERASE_1"/>
    <property type="match status" value="1"/>
</dbReference>
<dbReference type="PANTHER" id="PTHR10819:SF3">
    <property type="entry name" value="PHOSPHOTRIESTERASE-RELATED PROTEIN"/>
    <property type="match status" value="1"/>
</dbReference>
<dbReference type="KEGG" id="ols:Olsu_0016"/>
<evidence type="ECO:0000256" key="1">
    <source>
        <dbReference type="ARBA" id="ARBA00022723"/>
    </source>
</evidence>
<dbReference type="STRING" id="633147.Olsu_0016"/>
<evidence type="ECO:0000256" key="5">
    <source>
        <dbReference type="PROSITE-ProRule" id="PRU00679"/>
    </source>
</evidence>
<dbReference type="InterPro" id="IPR017947">
    <property type="entry name" value="AryldialkylPase_Zn-BS"/>
</dbReference>
<dbReference type="PIRSF" id="PIRSF016839">
    <property type="entry name" value="PhP"/>
    <property type="match status" value="1"/>
</dbReference>
<feature type="binding site" description="via carbamate group" evidence="4">
    <location>
        <position position="132"/>
    </location>
    <ligand>
        <name>Zn(2+)</name>
        <dbReference type="ChEBI" id="CHEBI:29105"/>
        <label>2</label>
    </ligand>
</feature>
<dbReference type="OrthoDB" id="9795018at2"/>
<dbReference type="AlphaFoldDB" id="E1QXN7"/>
<dbReference type="eggNOG" id="COG1735">
    <property type="taxonomic scope" value="Bacteria"/>
</dbReference>
<sequence>MVNTVLGTIETSKLGKTLIHEHLYVAPDELHRNYAYTLDVLQKSVEEARLFGLAGGETIVELTPLGYGRNTEALREISRRSGVNIICVTGFHKDLWLPRWFDQLTDNEIEAELRREIVDGIGYSGVHPGAAKLGTSFGEVTSREHRAFSIVAPLAREYHLPIITHCDKGTMGHEQLDLLEKYSFDAKHVCLSHTDLTMDFGYIRSLCERGAYLSFDHVGRDLEGHDHERVEMIANLVETGCGDKICLAGDMGKKDYFVSYGGRPGLAYILTALRSYLLESISEAEYTKMIVDNPRHVLAWDE</sequence>
<comment type="similarity">
    <text evidence="5">Belongs to the metallo-dependent hydrolases superfamily. Phosphotriesterase family.</text>
</comment>
<evidence type="ECO:0000256" key="3">
    <source>
        <dbReference type="PIRSR" id="PIRSR601559-50"/>
    </source>
</evidence>
<feature type="modified residue" description="N6-carboxylysine" evidence="3 5">
    <location>
        <position position="132"/>
    </location>
</feature>